<name>A0A5D0U645_9ACTN</name>
<keyword evidence="4" id="KW-1185">Reference proteome</keyword>
<dbReference type="Gene3D" id="3.40.50.720">
    <property type="entry name" value="NAD(P)-binding Rossmann-like Domain"/>
    <property type="match status" value="1"/>
</dbReference>
<dbReference type="OrthoDB" id="9805663at2"/>
<organism evidence="3 4">
    <name type="scientific">Actinomadura syzygii</name>
    <dbReference type="NCBI Taxonomy" id="1427538"/>
    <lineage>
        <taxon>Bacteria</taxon>
        <taxon>Bacillati</taxon>
        <taxon>Actinomycetota</taxon>
        <taxon>Actinomycetes</taxon>
        <taxon>Streptosporangiales</taxon>
        <taxon>Thermomonosporaceae</taxon>
        <taxon>Actinomadura</taxon>
    </lineage>
</organism>
<dbReference type="FunFam" id="3.40.50.720:FF:000121">
    <property type="entry name" value="Prostaglandin reductase 2"/>
    <property type="match status" value="1"/>
</dbReference>
<evidence type="ECO:0000256" key="1">
    <source>
        <dbReference type="ARBA" id="ARBA00023002"/>
    </source>
</evidence>
<dbReference type="SUPFAM" id="SSF51735">
    <property type="entry name" value="NAD(P)-binding Rossmann-fold domains"/>
    <property type="match status" value="1"/>
</dbReference>
<dbReference type="Proteomes" id="UP000322634">
    <property type="component" value="Unassembled WGS sequence"/>
</dbReference>
<proteinExistence type="predicted"/>
<dbReference type="Gene3D" id="3.90.180.10">
    <property type="entry name" value="Medium-chain alcohol dehydrogenases, catalytic domain"/>
    <property type="match status" value="1"/>
</dbReference>
<reference evidence="3 4" key="1">
    <citation type="submission" date="2019-08" db="EMBL/GenBank/DDBJ databases">
        <title>Actinomadura sp. nov. CYP1-5 isolated from mountain soil.</title>
        <authorList>
            <person name="Songsumanus A."/>
            <person name="Kuncharoen N."/>
            <person name="Kudo T."/>
            <person name="Yuki M."/>
            <person name="Igarashi Y."/>
            <person name="Tanasupawat S."/>
        </authorList>
    </citation>
    <scope>NUCLEOTIDE SEQUENCE [LARGE SCALE GENOMIC DNA]</scope>
    <source>
        <strain evidence="3 4">GKU157</strain>
    </source>
</reference>
<dbReference type="RefSeq" id="WP_148351830.1">
    <property type="nucleotide sequence ID" value="NZ_JBHSBF010000034.1"/>
</dbReference>
<protein>
    <submittedName>
        <fullName evidence="3">NADP-dependent oxidoreductase</fullName>
    </submittedName>
</protein>
<feature type="domain" description="Enoyl reductase (ER)" evidence="2">
    <location>
        <begin position="23"/>
        <end position="337"/>
    </location>
</feature>
<comment type="caution">
    <text evidence="3">The sequence shown here is derived from an EMBL/GenBank/DDBJ whole genome shotgun (WGS) entry which is preliminary data.</text>
</comment>
<dbReference type="EMBL" id="VSFF01000008">
    <property type="protein sequence ID" value="TYC13136.1"/>
    <property type="molecule type" value="Genomic_DNA"/>
</dbReference>
<sequence>MTETGKRQAREWHLVRRPEGRLSADDLALVEAPVPDLEPGQVLVRNTHLSVDPYMRGRMDDRPSYIPPFALDAPLDGGAVGVVAESRADGMAPGQVVTHFRGLREVAVLDAADVRPVDPDGLPPEVFLSALGGTGLTAWLGITRVAEVRPGDTVFVTGAAGAVGGIAGQIARQRGAKRVIGSAGSPAKVRHLVDELGFDAAFDYHDGPVGDHLAEAAPDGLDVVFDNVGGVQLEAAIDHLRIGARLALCGAAGQYDGREPHGPRNLYTLITKRATARGFLVTDHADETPAFHAEVAPWVRSGEIVDRRTVLDGIERVPEGLLGLLRSGAPTVGKVVVRVAGEDA</sequence>
<evidence type="ECO:0000259" key="2">
    <source>
        <dbReference type="SMART" id="SM00829"/>
    </source>
</evidence>
<evidence type="ECO:0000313" key="3">
    <source>
        <dbReference type="EMBL" id="TYC13136.1"/>
    </source>
</evidence>
<dbReference type="InterPro" id="IPR036291">
    <property type="entry name" value="NAD(P)-bd_dom_sf"/>
</dbReference>
<gene>
    <name evidence="3" type="ORF">FXF65_21765</name>
</gene>
<dbReference type="GO" id="GO:0016628">
    <property type="term" value="F:oxidoreductase activity, acting on the CH-CH group of donors, NAD or NADP as acceptor"/>
    <property type="evidence" value="ECO:0007669"/>
    <property type="project" value="InterPro"/>
</dbReference>
<dbReference type="SMART" id="SM00829">
    <property type="entry name" value="PKS_ER"/>
    <property type="match status" value="1"/>
</dbReference>
<dbReference type="AlphaFoldDB" id="A0A5D0U645"/>
<dbReference type="InterPro" id="IPR013149">
    <property type="entry name" value="ADH-like_C"/>
</dbReference>
<evidence type="ECO:0000313" key="4">
    <source>
        <dbReference type="Proteomes" id="UP000322634"/>
    </source>
</evidence>
<dbReference type="Pfam" id="PF16884">
    <property type="entry name" value="ADH_N_2"/>
    <property type="match status" value="1"/>
</dbReference>
<dbReference type="PANTHER" id="PTHR43205:SF7">
    <property type="entry name" value="PROSTAGLANDIN REDUCTASE 1"/>
    <property type="match status" value="1"/>
</dbReference>
<accession>A0A5D0U645</accession>
<dbReference type="InterPro" id="IPR045010">
    <property type="entry name" value="MDR_fam"/>
</dbReference>
<dbReference type="CDD" id="cd05288">
    <property type="entry name" value="PGDH"/>
    <property type="match status" value="1"/>
</dbReference>
<dbReference type="InterPro" id="IPR011032">
    <property type="entry name" value="GroES-like_sf"/>
</dbReference>
<dbReference type="InterPro" id="IPR020843">
    <property type="entry name" value="ER"/>
</dbReference>
<dbReference type="PANTHER" id="PTHR43205">
    <property type="entry name" value="PROSTAGLANDIN REDUCTASE"/>
    <property type="match status" value="1"/>
</dbReference>
<keyword evidence="1" id="KW-0560">Oxidoreductase</keyword>
<dbReference type="Pfam" id="PF00107">
    <property type="entry name" value="ADH_zinc_N"/>
    <property type="match status" value="1"/>
</dbReference>
<dbReference type="SUPFAM" id="SSF50129">
    <property type="entry name" value="GroES-like"/>
    <property type="match status" value="1"/>
</dbReference>
<dbReference type="InterPro" id="IPR041694">
    <property type="entry name" value="ADH_N_2"/>
</dbReference>